<evidence type="ECO:0000256" key="4">
    <source>
        <dbReference type="ARBA" id="ARBA00022723"/>
    </source>
</evidence>
<evidence type="ECO:0000256" key="13">
    <source>
        <dbReference type="ARBA" id="ARBA00023295"/>
    </source>
</evidence>
<dbReference type="EMBL" id="CACSIP010000056">
    <property type="protein sequence ID" value="CAA0134971.1"/>
    <property type="molecule type" value="Genomic_DNA"/>
</dbReference>
<dbReference type="InterPro" id="IPR010663">
    <property type="entry name" value="Znf_FPG/IleRS"/>
</dbReference>
<evidence type="ECO:0000313" key="22">
    <source>
        <dbReference type="Proteomes" id="UP000430146"/>
    </source>
</evidence>
<keyword evidence="11" id="KW-0456">Lyase</keyword>
<dbReference type="InterPro" id="IPR012319">
    <property type="entry name" value="FPG_cat"/>
</dbReference>
<keyword evidence="7 21" id="KW-0378">Hydrolase</keyword>
<dbReference type="CDD" id="cd08970">
    <property type="entry name" value="AcNei1_N"/>
    <property type="match status" value="1"/>
</dbReference>
<evidence type="ECO:0000256" key="14">
    <source>
        <dbReference type="ARBA" id="ARBA00044632"/>
    </source>
</evidence>
<evidence type="ECO:0000256" key="8">
    <source>
        <dbReference type="ARBA" id="ARBA00022833"/>
    </source>
</evidence>
<evidence type="ECO:0000256" key="18">
    <source>
        <dbReference type="ARBA" id="ARBA00081466"/>
    </source>
</evidence>
<organism evidence="21 22">
    <name type="scientific">Mycolicibacterium vanbaalenii</name>
    <name type="common">Mycobacterium vanbaalenii</name>
    <dbReference type="NCBI Taxonomy" id="110539"/>
    <lineage>
        <taxon>Bacteria</taxon>
        <taxon>Bacillati</taxon>
        <taxon>Actinomycetota</taxon>
        <taxon>Actinomycetes</taxon>
        <taxon>Mycobacteriales</taxon>
        <taxon>Mycobacteriaceae</taxon>
        <taxon>Mycolicibacterium</taxon>
    </lineage>
</organism>
<feature type="domain" description="FPG-type" evidence="20">
    <location>
        <begin position="243"/>
        <end position="277"/>
    </location>
</feature>
<dbReference type="GO" id="GO:0008534">
    <property type="term" value="F:oxidized purine nucleobase lesion DNA N-glycosylase activity"/>
    <property type="evidence" value="ECO:0007669"/>
    <property type="project" value="UniProtKB-ARBA"/>
</dbReference>
<dbReference type="GO" id="GO:0006979">
    <property type="term" value="P:response to oxidative stress"/>
    <property type="evidence" value="ECO:0007669"/>
    <property type="project" value="UniProtKB-ARBA"/>
</dbReference>
<dbReference type="FunFam" id="3.20.190.10:FF:000007">
    <property type="entry name" value="DNA glycosylase"/>
    <property type="match status" value="1"/>
</dbReference>
<evidence type="ECO:0000313" key="21">
    <source>
        <dbReference type="EMBL" id="CAA0134971.1"/>
    </source>
</evidence>
<keyword evidence="4" id="KW-0479">Metal-binding</keyword>
<dbReference type="PANTHER" id="PTHR42697">
    <property type="entry name" value="ENDONUCLEASE 8"/>
    <property type="match status" value="1"/>
</dbReference>
<dbReference type="GO" id="GO:0006284">
    <property type="term" value="P:base-excision repair"/>
    <property type="evidence" value="ECO:0007669"/>
    <property type="project" value="InterPro"/>
</dbReference>
<keyword evidence="10" id="KW-0234">DNA repair</keyword>
<dbReference type="InterPro" id="IPR035937">
    <property type="entry name" value="FPG_N"/>
</dbReference>
<dbReference type="Pfam" id="PF06831">
    <property type="entry name" value="H2TH"/>
    <property type="match status" value="1"/>
</dbReference>
<evidence type="ECO:0000256" key="7">
    <source>
        <dbReference type="ARBA" id="ARBA00022801"/>
    </source>
</evidence>
<dbReference type="InterPro" id="IPR015887">
    <property type="entry name" value="DNA_glyclase_Znf_dom_DNA_BS"/>
</dbReference>
<dbReference type="SUPFAM" id="SSF81624">
    <property type="entry name" value="N-terminal domain of MutM-like DNA repair proteins"/>
    <property type="match status" value="1"/>
</dbReference>
<comment type="similarity">
    <text evidence="2">Belongs to the FPG family.</text>
</comment>
<dbReference type="GO" id="GO:0003684">
    <property type="term" value="F:damaged DNA binding"/>
    <property type="evidence" value="ECO:0007669"/>
    <property type="project" value="InterPro"/>
</dbReference>
<evidence type="ECO:0000259" key="20">
    <source>
        <dbReference type="PROSITE" id="PS51066"/>
    </source>
</evidence>
<evidence type="ECO:0000256" key="2">
    <source>
        <dbReference type="ARBA" id="ARBA00009409"/>
    </source>
</evidence>
<keyword evidence="9" id="KW-0238">DNA-binding</keyword>
<evidence type="ECO:0000256" key="17">
    <source>
        <dbReference type="ARBA" id="ARBA00076830"/>
    </source>
</evidence>
<dbReference type="GO" id="GO:0140078">
    <property type="term" value="F:class I DNA-(apurinic or apyrimidinic site) endonuclease activity"/>
    <property type="evidence" value="ECO:0007669"/>
    <property type="project" value="UniProtKB-EC"/>
</dbReference>
<evidence type="ECO:0000256" key="16">
    <source>
        <dbReference type="ARBA" id="ARBA00076224"/>
    </source>
</evidence>
<evidence type="ECO:0000256" key="15">
    <source>
        <dbReference type="ARBA" id="ARBA00072653"/>
    </source>
</evidence>
<gene>
    <name evidence="21" type="primary">nei1_1</name>
    <name evidence="21" type="ORF">AELLOGFF_01952</name>
</gene>
<keyword evidence="12" id="KW-0511">Multifunctional enzyme</keyword>
<dbReference type="Pfam" id="PF06827">
    <property type="entry name" value="zf-FPG_IleRS"/>
    <property type="match status" value="1"/>
</dbReference>
<dbReference type="GO" id="GO:0000703">
    <property type="term" value="F:oxidized pyrimidine nucleobase lesion DNA N-glycosylase activity"/>
    <property type="evidence" value="ECO:0007669"/>
    <property type="project" value="TreeGrafter"/>
</dbReference>
<dbReference type="SUPFAM" id="SSF46946">
    <property type="entry name" value="S13-like H2TH domain"/>
    <property type="match status" value="1"/>
</dbReference>
<keyword evidence="22" id="KW-1185">Reference proteome</keyword>
<comment type="cofactor">
    <cofactor evidence="1">
        <name>Zn(2+)</name>
        <dbReference type="ChEBI" id="CHEBI:29105"/>
    </cofactor>
</comment>
<reference evidence="21 22" key="1">
    <citation type="submission" date="2019-11" db="EMBL/GenBank/DDBJ databases">
        <authorList>
            <person name="Holert J."/>
        </authorList>
    </citation>
    <scope>NUCLEOTIDE SEQUENCE [LARGE SCALE GENOMIC DNA]</scope>
    <source>
        <strain evidence="21">BC8_1</strain>
    </source>
</reference>
<sequence length="277" mass="31027">MPWPLERYARLDDMPEGHTLHRLARQHQRRFGRAPVVVSSPQGRFEAGAAMVSGHVLKKATAWGKHLFHHYEGGRVVHVHLGLYGTFTEKPVPLPLPVGQVRMRMLGAEYGTDLRGPTVCEVIEEPEIADVIAKLGPDPLRADADAELAWRRISKSRRPIGALLMDQAVMAGVGNVYRSELLYRHRIDPLRPGTTITADEFDAMWTDLVALMKVGVRRGKIIVVRPEHDGGAPSYRQGRPRTYVYRRAAEPCRVCGTGVRTTVLEGRNLFWCPTCQS</sequence>
<dbReference type="PANTHER" id="PTHR42697:SF3">
    <property type="entry name" value="ENDONUCLEASE 8 1"/>
    <property type="match status" value="1"/>
</dbReference>
<dbReference type="SMART" id="SM00898">
    <property type="entry name" value="Fapy_DNA_glyco"/>
    <property type="match status" value="1"/>
</dbReference>
<evidence type="ECO:0000256" key="19">
    <source>
        <dbReference type="PROSITE-ProRule" id="PRU00391"/>
    </source>
</evidence>
<evidence type="ECO:0000256" key="11">
    <source>
        <dbReference type="ARBA" id="ARBA00023239"/>
    </source>
</evidence>
<dbReference type="GO" id="GO:0003690">
    <property type="term" value="F:double-stranded DNA binding"/>
    <property type="evidence" value="ECO:0007669"/>
    <property type="project" value="UniProtKB-ARBA"/>
</dbReference>
<evidence type="ECO:0000256" key="5">
    <source>
        <dbReference type="ARBA" id="ARBA00022763"/>
    </source>
</evidence>
<dbReference type="PROSITE" id="PS01242">
    <property type="entry name" value="ZF_FPG_1"/>
    <property type="match status" value="1"/>
</dbReference>
<dbReference type="Proteomes" id="UP000430146">
    <property type="component" value="Unassembled WGS sequence"/>
</dbReference>
<dbReference type="GO" id="GO:0008270">
    <property type="term" value="F:zinc ion binding"/>
    <property type="evidence" value="ECO:0007669"/>
    <property type="project" value="UniProtKB-KW"/>
</dbReference>
<dbReference type="PROSITE" id="PS51066">
    <property type="entry name" value="ZF_FPG_2"/>
    <property type="match status" value="1"/>
</dbReference>
<evidence type="ECO:0000256" key="9">
    <source>
        <dbReference type="ARBA" id="ARBA00023125"/>
    </source>
</evidence>
<accession>A0A5S9RA69</accession>
<evidence type="ECO:0000256" key="12">
    <source>
        <dbReference type="ARBA" id="ARBA00023268"/>
    </source>
</evidence>
<dbReference type="AlphaFoldDB" id="A0A5S9RA69"/>
<dbReference type="SMART" id="SM01232">
    <property type="entry name" value="H2TH"/>
    <property type="match status" value="1"/>
</dbReference>
<evidence type="ECO:0000256" key="6">
    <source>
        <dbReference type="ARBA" id="ARBA00022771"/>
    </source>
</evidence>
<name>A0A5S9RA69_MYCVN</name>
<keyword evidence="8" id="KW-0862">Zinc</keyword>
<keyword evidence="21" id="KW-0540">Nuclease</keyword>
<evidence type="ECO:0000256" key="3">
    <source>
        <dbReference type="ARBA" id="ARBA00012720"/>
    </source>
</evidence>
<keyword evidence="5" id="KW-0227">DNA damage</keyword>
<evidence type="ECO:0000256" key="10">
    <source>
        <dbReference type="ARBA" id="ARBA00023204"/>
    </source>
</evidence>
<keyword evidence="21" id="KW-0255">Endonuclease</keyword>
<protein>
    <recommendedName>
        <fullName evidence="15">Endonuclease 8 1</fullName>
        <ecNumber evidence="3">4.2.99.18</ecNumber>
    </recommendedName>
    <alternativeName>
        <fullName evidence="17">DNA glycosylase/AP lyase Nei 1</fullName>
    </alternativeName>
    <alternativeName>
        <fullName evidence="16">DNA-(apurinic or apyrimidinic site) lyase Nei 1</fullName>
    </alternativeName>
    <alternativeName>
        <fullName evidence="18">Endonuclease VIII 1</fullName>
    </alternativeName>
</protein>
<keyword evidence="13 21" id="KW-0326">Glycosidase</keyword>
<dbReference type="FunFam" id="1.10.8.50:FF:000003">
    <property type="entry name" value="Formamidopyrimidine-DNA glycosylase"/>
    <property type="match status" value="1"/>
</dbReference>
<dbReference type="Pfam" id="PF01149">
    <property type="entry name" value="Fapy_DNA_glyco"/>
    <property type="match status" value="1"/>
</dbReference>
<dbReference type="Gene3D" id="3.20.190.10">
    <property type="entry name" value="MutM-like, N-terminal"/>
    <property type="match status" value="1"/>
</dbReference>
<comment type="catalytic activity">
    <reaction evidence="14">
        <text>2'-deoxyribonucleotide-(2'-deoxyribose 5'-phosphate)-2'-deoxyribonucleotide-DNA = a 3'-end 2'-deoxyribonucleotide-(2,3-dehydro-2,3-deoxyribose 5'-phosphate)-DNA + a 5'-end 5'-phospho-2'-deoxyribonucleoside-DNA + H(+)</text>
        <dbReference type="Rhea" id="RHEA:66592"/>
        <dbReference type="Rhea" id="RHEA-COMP:13180"/>
        <dbReference type="Rhea" id="RHEA-COMP:16897"/>
        <dbReference type="Rhea" id="RHEA-COMP:17067"/>
        <dbReference type="ChEBI" id="CHEBI:15378"/>
        <dbReference type="ChEBI" id="CHEBI:136412"/>
        <dbReference type="ChEBI" id="CHEBI:157695"/>
        <dbReference type="ChEBI" id="CHEBI:167181"/>
        <dbReference type="EC" id="4.2.99.18"/>
    </reaction>
</comment>
<proteinExistence type="inferred from homology"/>
<keyword evidence="6 19" id="KW-0863">Zinc-finger</keyword>
<dbReference type="InterPro" id="IPR000214">
    <property type="entry name" value="Znf_DNA_glyclase/AP_lyase"/>
</dbReference>
<evidence type="ECO:0000256" key="1">
    <source>
        <dbReference type="ARBA" id="ARBA00001947"/>
    </source>
</evidence>
<dbReference type="InterPro" id="IPR010979">
    <property type="entry name" value="Ribosomal_uS13-like_H2TH"/>
</dbReference>
<dbReference type="InterPro" id="IPR015886">
    <property type="entry name" value="H2TH_FPG"/>
</dbReference>
<dbReference type="SUPFAM" id="SSF57716">
    <property type="entry name" value="Glucocorticoid receptor-like (DNA-binding domain)"/>
    <property type="match status" value="1"/>
</dbReference>
<dbReference type="EC" id="4.2.99.18" evidence="3"/>
<dbReference type="Gene3D" id="1.10.8.50">
    <property type="match status" value="1"/>
</dbReference>